<reference evidence="9 10" key="1">
    <citation type="submission" date="2024-01" db="EMBL/GenBank/DDBJ databases">
        <authorList>
            <person name="Allen C."/>
            <person name="Tagirdzhanova G."/>
        </authorList>
    </citation>
    <scope>NUCLEOTIDE SEQUENCE [LARGE SCALE GENOMIC DNA]</scope>
</reference>
<keyword evidence="6" id="KW-0333">Golgi apparatus</keyword>
<evidence type="ECO:0000256" key="8">
    <source>
        <dbReference type="SAM" id="MobiDB-lite"/>
    </source>
</evidence>
<feature type="region of interest" description="Disordered" evidence="8">
    <location>
        <begin position="829"/>
        <end position="876"/>
    </location>
</feature>
<keyword evidence="10" id="KW-1185">Reference proteome</keyword>
<feature type="compositionally biased region" description="Basic and acidic residues" evidence="8">
    <location>
        <begin position="262"/>
        <end position="280"/>
    </location>
</feature>
<evidence type="ECO:0000256" key="7">
    <source>
        <dbReference type="ARBA" id="ARBA00023136"/>
    </source>
</evidence>
<feature type="region of interest" description="Disordered" evidence="8">
    <location>
        <begin position="241"/>
        <end position="288"/>
    </location>
</feature>
<evidence type="ECO:0000256" key="2">
    <source>
        <dbReference type="ARBA" id="ARBA00006653"/>
    </source>
</evidence>
<keyword evidence="4" id="KW-0813">Transport</keyword>
<feature type="compositionally biased region" description="Polar residues" evidence="8">
    <location>
        <begin position="129"/>
        <end position="152"/>
    </location>
</feature>
<dbReference type="EMBL" id="CAWUHD010000001">
    <property type="protein sequence ID" value="CAK7208107.1"/>
    <property type="molecule type" value="Genomic_DNA"/>
</dbReference>
<evidence type="ECO:0000256" key="4">
    <source>
        <dbReference type="ARBA" id="ARBA00022448"/>
    </source>
</evidence>
<name>A0ABP0AJR8_9PEZI</name>
<dbReference type="PANTHER" id="PTHR31658">
    <property type="entry name" value="CONSERVED OLIGOMERIC GOLGI COMPLEX SUBUNIT 1"/>
    <property type="match status" value="1"/>
</dbReference>
<feature type="compositionally biased region" description="Polar residues" evidence="8">
    <location>
        <begin position="864"/>
        <end position="874"/>
    </location>
</feature>
<protein>
    <recommendedName>
        <fullName evidence="3">Conserved oligomeric Golgi complex subunit 1</fullName>
    </recommendedName>
</protein>
<organism evidence="9 10">
    <name type="scientific">Sporothrix eucalyptigena</name>
    <dbReference type="NCBI Taxonomy" id="1812306"/>
    <lineage>
        <taxon>Eukaryota</taxon>
        <taxon>Fungi</taxon>
        <taxon>Dikarya</taxon>
        <taxon>Ascomycota</taxon>
        <taxon>Pezizomycotina</taxon>
        <taxon>Sordariomycetes</taxon>
        <taxon>Sordariomycetidae</taxon>
        <taxon>Ophiostomatales</taxon>
        <taxon>Ophiostomataceae</taxon>
        <taxon>Sporothrix</taxon>
    </lineage>
</organism>
<keyword evidence="7" id="KW-0472">Membrane</keyword>
<feature type="region of interest" description="Disordered" evidence="8">
    <location>
        <begin position="129"/>
        <end position="160"/>
    </location>
</feature>
<dbReference type="PANTHER" id="PTHR31658:SF0">
    <property type="entry name" value="CONSERVED OLIGOMERIC GOLGI COMPLEX SUBUNIT 1"/>
    <property type="match status" value="1"/>
</dbReference>
<proteinExistence type="inferred from homology"/>
<evidence type="ECO:0000256" key="1">
    <source>
        <dbReference type="ARBA" id="ARBA00004395"/>
    </source>
</evidence>
<comment type="subcellular location">
    <subcellularLocation>
        <location evidence="1">Golgi apparatus membrane</location>
        <topology evidence="1">Peripheral membrane protein</topology>
    </subcellularLocation>
</comment>
<evidence type="ECO:0000313" key="9">
    <source>
        <dbReference type="EMBL" id="CAK7208107.1"/>
    </source>
</evidence>
<evidence type="ECO:0000313" key="10">
    <source>
        <dbReference type="Proteomes" id="UP001642482"/>
    </source>
</evidence>
<accession>A0ABP0AJR8</accession>
<comment type="caution">
    <text evidence="9">The sequence shown here is derived from an EMBL/GenBank/DDBJ whole genome shotgun (WGS) entry which is preliminary data.</text>
</comment>
<evidence type="ECO:0000256" key="6">
    <source>
        <dbReference type="ARBA" id="ARBA00023034"/>
    </source>
</evidence>
<evidence type="ECO:0000256" key="5">
    <source>
        <dbReference type="ARBA" id="ARBA00022927"/>
    </source>
</evidence>
<sequence>MAVTEPDVGLLTSSAQIFASNHTLPQIRAIHKSLHVQVDDKATRLRTQVGGSYRELLGTAETIVQMRSDMEGAQTTLAGMGGRCGRAVVGGKVAALATFVEHDQEQSALSLAARARLLEACSRTASRLLSRTNPDYSTQTSAKTSKGHTASARQQRQQHLLQQQSWGERLVLASKVLVLSRLLVSSIGDKASAANHTKPKQRPATLEDATVLASIGAAKKTLGSLRRRLRDMIEVIERSVLTEASGKPESAEDDEDDSGSLDGERGLDNDDGNNLREQRGRHGAQSTAASARDDLLRALCAHSLATTSGARDVLWQLLHVRSQAMALAFELDDEEHQHRHPQEYQPEDCRASWKSDNVLRGLALYTKTLLDVQALLPHRLPEALLGLKRRALLDDDALRQVEGLHLDVYARWCGEDVQYFKPYIRHDDLDAAQARDMLSKWAERGSEVLLAGLQRALEQKPSTSADTLHEQQPPVIRRHLDLNAIVDLRTRVLQLWIRDSSKARGFDPTELLDKMRAVFNEQMLQMLATKVGKLRLVGSEVAATLASWQDGVTDQHAQLWGADGSQAIDTDLSEGAVPFVRDVISRLHGRSDAVAKAVASYVTWRHVIDDVAAIVEQLRRQRWDIDIDDIVEDEDTIAQRQQLLSKDDPQTLHDRLEAALEAAFQELNTHIAAEWLTVSSSSTISATTKGNIAMYLVRVLREIRSRRPATTVASASSSSAAMSQLGLKIIPELHAAIAQVVVAQPVEQFASKVLTHKTVASRPLWDVAGQDTALPSSPSPGAFRFLRELSISMSDAGMDLWSAAAVARLKRQVAEQLSEQWTKQLETAGYLKETSEATPKTNGTQNADTNGKNDTAEEGDGENGHTSAPDSTTLTEDERRDLLRQWLFDIAWLRCSLSANSTTSASENTGETKDMAELEDVVFHRTGLVDEQEANGGGGKTPRQRVTKTAQEYWKKTSLLFGLLA</sequence>
<evidence type="ECO:0000256" key="3">
    <source>
        <dbReference type="ARBA" id="ARBA00020978"/>
    </source>
</evidence>
<dbReference type="InterPro" id="IPR033370">
    <property type="entry name" value="COG1"/>
</dbReference>
<dbReference type="Pfam" id="PF08700">
    <property type="entry name" value="VPS51_Exo84_N"/>
    <property type="match status" value="1"/>
</dbReference>
<feature type="compositionally biased region" description="Polar residues" evidence="8">
    <location>
        <begin position="836"/>
        <end position="853"/>
    </location>
</feature>
<comment type="similarity">
    <text evidence="2">Belongs to the COG1 family.</text>
</comment>
<keyword evidence="5" id="KW-0653">Protein transport</keyword>
<gene>
    <name evidence="9" type="ORF">SEUCBS140593_000032</name>
</gene>
<dbReference type="Proteomes" id="UP001642482">
    <property type="component" value="Unassembled WGS sequence"/>
</dbReference>